<dbReference type="PRINTS" id="PR00385">
    <property type="entry name" value="P450"/>
</dbReference>
<dbReference type="AlphaFoldDB" id="A0A7R9LXB9"/>
<evidence type="ECO:0008006" key="17">
    <source>
        <dbReference type="Google" id="ProtNLM"/>
    </source>
</evidence>
<evidence type="ECO:0000256" key="4">
    <source>
        <dbReference type="ARBA" id="ARBA00010617"/>
    </source>
</evidence>
<evidence type="ECO:0000256" key="3">
    <source>
        <dbReference type="ARBA" id="ARBA00004406"/>
    </source>
</evidence>
<proteinExistence type="inferred from homology"/>
<dbReference type="GO" id="GO:0016705">
    <property type="term" value="F:oxidoreductase activity, acting on paired donors, with incorporation or reduction of molecular oxygen"/>
    <property type="evidence" value="ECO:0007669"/>
    <property type="project" value="InterPro"/>
</dbReference>
<dbReference type="PROSITE" id="PS00086">
    <property type="entry name" value="CYTOCHROME_P450"/>
    <property type="match status" value="1"/>
</dbReference>
<dbReference type="OrthoDB" id="7779621at2759"/>
<evidence type="ECO:0000313" key="16">
    <source>
        <dbReference type="Proteomes" id="UP000728032"/>
    </source>
</evidence>
<keyword evidence="10 13" id="KW-0408">Iron</keyword>
<evidence type="ECO:0000256" key="6">
    <source>
        <dbReference type="ARBA" id="ARBA00022723"/>
    </source>
</evidence>
<keyword evidence="8" id="KW-0492">Microsome</keyword>
<dbReference type="PRINTS" id="PR00463">
    <property type="entry name" value="EP450I"/>
</dbReference>
<feature type="non-terminal residue" evidence="15">
    <location>
        <position position="469"/>
    </location>
</feature>
<evidence type="ECO:0000256" key="10">
    <source>
        <dbReference type="ARBA" id="ARBA00023004"/>
    </source>
</evidence>
<keyword evidence="5 13" id="KW-0349">Heme</keyword>
<comment type="cofactor">
    <cofactor evidence="1 13">
        <name>heme</name>
        <dbReference type="ChEBI" id="CHEBI:30413"/>
    </cofactor>
</comment>
<evidence type="ECO:0000256" key="5">
    <source>
        <dbReference type="ARBA" id="ARBA00022617"/>
    </source>
</evidence>
<evidence type="ECO:0000256" key="13">
    <source>
        <dbReference type="PIRSR" id="PIRSR602401-1"/>
    </source>
</evidence>
<keyword evidence="9 14" id="KW-0560">Oxidoreductase</keyword>
<reference evidence="15" key="1">
    <citation type="submission" date="2020-11" db="EMBL/GenBank/DDBJ databases">
        <authorList>
            <person name="Tran Van P."/>
        </authorList>
    </citation>
    <scope>NUCLEOTIDE SEQUENCE</scope>
</reference>
<dbReference type="SUPFAM" id="SSF48264">
    <property type="entry name" value="Cytochrome P450"/>
    <property type="match status" value="1"/>
</dbReference>
<name>A0A7R9LXB9_9ACAR</name>
<comment type="subcellular location">
    <subcellularLocation>
        <location evidence="3">Endoplasmic reticulum membrane</location>
        <topology evidence="3">Peripheral membrane protein</topology>
    </subcellularLocation>
    <subcellularLocation>
        <location evidence="2">Microsome membrane</location>
        <topology evidence="2">Peripheral membrane protein</topology>
    </subcellularLocation>
</comment>
<dbReference type="GO" id="GO:0005789">
    <property type="term" value="C:endoplasmic reticulum membrane"/>
    <property type="evidence" value="ECO:0007669"/>
    <property type="project" value="UniProtKB-SubCell"/>
</dbReference>
<dbReference type="InterPro" id="IPR017972">
    <property type="entry name" value="Cyt_P450_CS"/>
</dbReference>
<sequence length="469" mass="52232">IFDGNKPVLTVADPALVKQILVKDFGVFADRYQTPGPHPITGDEHLGEAHGADWRRMRAVWSAMFTGAKLRHLYPTLTDCVRELVRSLNATGGAPIDLVPIFEKFAMDALVSTGFSVKCGAQSDPGANNAFMRNYSMAFNTDYVRGRTLQVVWKWVLEMVGVVHMKTKPFNVFYMDFVRRVLADRERHSGGGYSDFIQCFIKSERDPSLGSKASDATNELLVDNDKDTTSGLPTQSTGKYLTKGEVASNGWLLFISGTETITTTLSFVAYELARNPDVQRRLRDEIVAASVDTNGSVGYEALTRLPYLDAVLSETLRLHAPFHRVIRTATRDYTLPGTGIGIKMGQKVEVPVYAIHHQEGYYPNTEHFYPDRFLTDCKPTMYMPFGIGPRNCVAGRFAMLELKIAVAHIIKGFTLEVVGKPDAPVPLMNRQEVHKPSRLDLSSNGTRDRGGTDVLLKSTNFCHKNLTNW</sequence>
<evidence type="ECO:0000256" key="8">
    <source>
        <dbReference type="ARBA" id="ARBA00022848"/>
    </source>
</evidence>
<gene>
    <name evidence="15" type="ORF">ONB1V03_LOCUS6738</name>
</gene>
<protein>
    <recommendedName>
        <fullName evidence="17">Cytochrome P450</fullName>
    </recommendedName>
</protein>
<evidence type="ECO:0000256" key="11">
    <source>
        <dbReference type="ARBA" id="ARBA00023033"/>
    </source>
</evidence>
<dbReference type="GO" id="GO:0020037">
    <property type="term" value="F:heme binding"/>
    <property type="evidence" value="ECO:0007669"/>
    <property type="project" value="InterPro"/>
</dbReference>
<dbReference type="GO" id="GO:0004497">
    <property type="term" value="F:monooxygenase activity"/>
    <property type="evidence" value="ECO:0007669"/>
    <property type="project" value="UniProtKB-KW"/>
</dbReference>
<accession>A0A7R9LXB9</accession>
<dbReference type="InterPro" id="IPR050476">
    <property type="entry name" value="Insect_CytP450_Detox"/>
</dbReference>
<dbReference type="PANTHER" id="PTHR24292:SF54">
    <property type="entry name" value="CYP9F3-RELATED"/>
    <property type="match status" value="1"/>
</dbReference>
<dbReference type="Gene3D" id="1.10.630.10">
    <property type="entry name" value="Cytochrome P450"/>
    <property type="match status" value="1"/>
</dbReference>
<dbReference type="InterPro" id="IPR001128">
    <property type="entry name" value="Cyt_P450"/>
</dbReference>
<dbReference type="Proteomes" id="UP000728032">
    <property type="component" value="Unassembled WGS sequence"/>
</dbReference>
<keyword evidence="6 13" id="KW-0479">Metal-binding</keyword>
<organism evidence="15">
    <name type="scientific">Oppiella nova</name>
    <dbReference type="NCBI Taxonomy" id="334625"/>
    <lineage>
        <taxon>Eukaryota</taxon>
        <taxon>Metazoa</taxon>
        <taxon>Ecdysozoa</taxon>
        <taxon>Arthropoda</taxon>
        <taxon>Chelicerata</taxon>
        <taxon>Arachnida</taxon>
        <taxon>Acari</taxon>
        <taxon>Acariformes</taxon>
        <taxon>Sarcoptiformes</taxon>
        <taxon>Oribatida</taxon>
        <taxon>Brachypylina</taxon>
        <taxon>Oppioidea</taxon>
        <taxon>Oppiidae</taxon>
        <taxon>Oppiella</taxon>
    </lineage>
</organism>
<evidence type="ECO:0000256" key="7">
    <source>
        <dbReference type="ARBA" id="ARBA00022824"/>
    </source>
</evidence>
<evidence type="ECO:0000313" key="15">
    <source>
        <dbReference type="EMBL" id="CAD7648403.1"/>
    </source>
</evidence>
<comment type="similarity">
    <text evidence="4 14">Belongs to the cytochrome P450 family.</text>
</comment>
<dbReference type="InterPro" id="IPR036396">
    <property type="entry name" value="Cyt_P450_sf"/>
</dbReference>
<keyword evidence="7" id="KW-0256">Endoplasmic reticulum</keyword>
<evidence type="ECO:0000256" key="1">
    <source>
        <dbReference type="ARBA" id="ARBA00001971"/>
    </source>
</evidence>
<evidence type="ECO:0000256" key="14">
    <source>
        <dbReference type="RuleBase" id="RU000461"/>
    </source>
</evidence>
<dbReference type="EMBL" id="CAJPVJ010003147">
    <property type="protein sequence ID" value="CAG2167226.1"/>
    <property type="molecule type" value="Genomic_DNA"/>
</dbReference>
<dbReference type="FunFam" id="1.10.630.10:FF:000182">
    <property type="entry name" value="Cytochrome P450 3A4"/>
    <property type="match status" value="1"/>
</dbReference>
<keyword evidence="11 14" id="KW-0503">Monooxygenase</keyword>
<evidence type="ECO:0000256" key="2">
    <source>
        <dbReference type="ARBA" id="ARBA00004174"/>
    </source>
</evidence>
<keyword evidence="16" id="KW-1185">Reference proteome</keyword>
<evidence type="ECO:0000256" key="9">
    <source>
        <dbReference type="ARBA" id="ARBA00023002"/>
    </source>
</evidence>
<evidence type="ECO:0000256" key="12">
    <source>
        <dbReference type="ARBA" id="ARBA00023136"/>
    </source>
</evidence>
<dbReference type="InterPro" id="IPR002401">
    <property type="entry name" value="Cyt_P450_E_grp-I"/>
</dbReference>
<keyword evidence="12" id="KW-0472">Membrane</keyword>
<dbReference type="EMBL" id="OC917972">
    <property type="protein sequence ID" value="CAD7648403.1"/>
    <property type="molecule type" value="Genomic_DNA"/>
</dbReference>
<dbReference type="GO" id="GO:0005506">
    <property type="term" value="F:iron ion binding"/>
    <property type="evidence" value="ECO:0007669"/>
    <property type="project" value="InterPro"/>
</dbReference>
<feature type="binding site" description="axial binding residue" evidence="13">
    <location>
        <position position="392"/>
    </location>
    <ligand>
        <name>heme</name>
        <dbReference type="ChEBI" id="CHEBI:30413"/>
    </ligand>
    <ligandPart>
        <name>Fe</name>
        <dbReference type="ChEBI" id="CHEBI:18248"/>
    </ligandPart>
</feature>
<dbReference type="Pfam" id="PF00067">
    <property type="entry name" value="p450"/>
    <property type="match status" value="1"/>
</dbReference>
<dbReference type="PANTHER" id="PTHR24292">
    <property type="entry name" value="CYTOCHROME P450"/>
    <property type="match status" value="1"/>
</dbReference>